<dbReference type="Ensembl" id="ENSSRHT00000043902.1">
    <property type="protein sequence ID" value="ENSSRHP00000042693.1"/>
    <property type="gene ID" value="ENSSRHG00000021615.1"/>
</dbReference>
<dbReference type="Proteomes" id="UP000472270">
    <property type="component" value="Unassembled WGS sequence"/>
</dbReference>
<keyword evidence="8" id="KW-1185">Reference proteome</keyword>
<keyword evidence="3" id="KW-0479">Metal-binding</keyword>
<feature type="region of interest" description="Disordered" evidence="4">
    <location>
        <begin position="35"/>
        <end position="61"/>
    </location>
</feature>
<feature type="domain" description="ENPP1-3/EXOG-like endonuclease/phosphodiesterase" evidence="5">
    <location>
        <begin position="95"/>
        <end position="263"/>
    </location>
</feature>
<dbReference type="Gene3D" id="3.40.570.10">
    <property type="entry name" value="Extracellular Endonuclease, subunit A"/>
    <property type="match status" value="1"/>
</dbReference>
<name>A0A673IRP4_9TELE</name>
<dbReference type="SMART" id="SM00892">
    <property type="entry name" value="Endonuclease_NS"/>
    <property type="match status" value="1"/>
</dbReference>
<feature type="active site" description="Proton acceptor" evidence="2">
    <location>
        <position position="138"/>
    </location>
</feature>
<sequence>MKAKRENGRGEDVLWSTADINQACGKAEIMKVISKERSTQSSDELKTLGADGGVKQHSGGNHPTSSYLWQTGIPYVTSRYKLINGFPSDNIVNITRSYAMSFDNNTGNAELVYEILNRNTLVNNCDPISFGQGYDKGHLAAARNHRNIIPQNHLLNIRVWKDLENKCRNMTTDNEIRNVHVYTGPLYIRPMPYFELEGRRKIVPTHLFKVIIVENVNGTVRAPGCYVMPNEAPQTTDLNVYRMNIGEFQRVSGLTFIEHGLNLGDTDSEITRVVFDLLL</sequence>
<dbReference type="GO" id="GO:0003676">
    <property type="term" value="F:nucleic acid binding"/>
    <property type="evidence" value="ECO:0007669"/>
    <property type="project" value="InterPro"/>
</dbReference>
<evidence type="ECO:0000313" key="8">
    <source>
        <dbReference type="Proteomes" id="UP000472270"/>
    </source>
</evidence>
<dbReference type="InterPro" id="IPR044925">
    <property type="entry name" value="His-Me_finger_sf"/>
</dbReference>
<evidence type="ECO:0000256" key="3">
    <source>
        <dbReference type="PIRSR" id="PIRSR640255-2"/>
    </source>
</evidence>
<evidence type="ECO:0000256" key="2">
    <source>
        <dbReference type="PIRSR" id="PIRSR640255-1"/>
    </source>
</evidence>
<evidence type="ECO:0000256" key="1">
    <source>
        <dbReference type="ARBA" id="ARBA00010052"/>
    </source>
</evidence>
<dbReference type="GO" id="GO:0000014">
    <property type="term" value="F:single-stranded DNA endodeoxyribonuclease activity"/>
    <property type="evidence" value="ECO:0007669"/>
    <property type="project" value="TreeGrafter"/>
</dbReference>
<dbReference type="AlphaFoldDB" id="A0A673IRP4"/>
<protein>
    <submittedName>
        <fullName evidence="7">Uncharacterized protein</fullName>
    </submittedName>
</protein>
<dbReference type="GO" id="GO:0046872">
    <property type="term" value="F:metal ion binding"/>
    <property type="evidence" value="ECO:0007669"/>
    <property type="project" value="UniProtKB-KW"/>
</dbReference>
<dbReference type="PANTHER" id="PTHR13966:SF5">
    <property type="entry name" value="ENDONUCLEASE G, MITOCHONDRIAL"/>
    <property type="match status" value="1"/>
</dbReference>
<dbReference type="GO" id="GO:0005634">
    <property type="term" value="C:nucleus"/>
    <property type="evidence" value="ECO:0007669"/>
    <property type="project" value="TreeGrafter"/>
</dbReference>
<dbReference type="InterPro" id="IPR001604">
    <property type="entry name" value="Endo_G_ENPP1-like_dom"/>
</dbReference>
<dbReference type="SMART" id="SM00477">
    <property type="entry name" value="NUC"/>
    <property type="match status" value="1"/>
</dbReference>
<accession>A0A673IRP4</accession>
<organism evidence="7 8">
    <name type="scientific">Sinocyclocheilus rhinocerous</name>
    <dbReference type="NCBI Taxonomy" id="307959"/>
    <lineage>
        <taxon>Eukaryota</taxon>
        <taxon>Metazoa</taxon>
        <taxon>Chordata</taxon>
        <taxon>Craniata</taxon>
        <taxon>Vertebrata</taxon>
        <taxon>Euteleostomi</taxon>
        <taxon>Actinopterygii</taxon>
        <taxon>Neopterygii</taxon>
        <taxon>Teleostei</taxon>
        <taxon>Ostariophysi</taxon>
        <taxon>Cypriniformes</taxon>
        <taxon>Cyprinidae</taxon>
        <taxon>Cyprininae</taxon>
        <taxon>Sinocyclocheilus</taxon>
    </lineage>
</organism>
<dbReference type="SUPFAM" id="SSF54060">
    <property type="entry name" value="His-Me finger endonucleases"/>
    <property type="match status" value="1"/>
</dbReference>
<reference evidence="7" key="1">
    <citation type="submission" date="2025-08" db="UniProtKB">
        <authorList>
            <consortium name="Ensembl"/>
        </authorList>
    </citation>
    <scope>IDENTIFICATION</scope>
</reference>
<proteinExistence type="inferred from homology"/>
<feature type="binding site" evidence="3">
    <location>
        <position position="156"/>
    </location>
    <ligand>
        <name>Mg(2+)</name>
        <dbReference type="ChEBI" id="CHEBI:18420"/>
        <note>catalytic</note>
    </ligand>
</feature>
<comment type="similarity">
    <text evidence="1">Belongs to the DNA/RNA non-specific endonuclease family.</text>
</comment>
<evidence type="ECO:0000256" key="4">
    <source>
        <dbReference type="SAM" id="MobiDB-lite"/>
    </source>
</evidence>
<evidence type="ECO:0000259" key="5">
    <source>
        <dbReference type="SMART" id="SM00477"/>
    </source>
</evidence>
<dbReference type="InterPro" id="IPR040255">
    <property type="entry name" value="Non-specific_endonuclease"/>
</dbReference>
<dbReference type="InterPro" id="IPR044929">
    <property type="entry name" value="DNA/RNA_non-sp_Endonuclease_sf"/>
</dbReference>
<reference evidence="7" key="2">
    <citation type="submission" date="2025-09" db="UniProtKB">
        <authorList>
            <consortium name="Ensembl"/>
        </authorList>
    </citation>
    <scope>IDENTIFICATION</scope>
</reference>
<feature type="compositionally biased region" description="Basic and acidic residues" evidence="4">
    <location>
        <begin position="35"/>
        <end position="46"/>
    </location>
</feature>
<dbReference type="GO" id="GO:0005743">
    <property type="term" value="C:mitochondrial inner membrane"/>
    <property type="evidence" value="ECO:0007669"/>
    <property type="project" value="TreeGrafter"/>
</dbReference>
<dbReference type="PANTHER" id="PTHR13966">
    <property type="entry name" value="ENDONUCLEASE RELATED"/>
    <property type="match status" value="1"/>
</dbReference>
<dbReference type="InterPro" id="IPR020821">
    <property type="entry name" value="ENPP1-3/EXOG-like_nuc-like"/>
</dbReference>
<dbReference type="GO" id="GO:0004521">
    <property type="term" value="F:RNA endonuclease activity"/>
    <property type="evidence" value="ECO:0007669"/>
    <property type="project" value="TreeGrafter"/>
</dbReference>
<dbReference type="GO" id="GO:0006309">
    <property type="term" value="P:apoptotic DNA fragmentation"/>
    <property type="evidence" value="ECO:0007669"/>
    <property type="project" value="TreeGrafter"/>
</dbReference>
<feature type="domain" description="DNA/RNA non-specific endonuclease/pyrophosphatase/phosphodiesterase" evidence="6">
    <location>
        <begin position="94"/>
        <end position="263"/>
    </location>
</feature>
<evidence type="ECO:0000259" key="6">
    <source>
        <dbReference type="SMART" id="SM00892"/>
    </source>
</evidence>
<evidence type="ECO:0000313" key="7">
    <source>
        <dbReference type="Ensembl" id="ENSSRHP00000042693.1"/>
    </source>
</evidence>
<dbReference type="Pfam" id="PF01223">
    <property type="entry name" value="Endonuclease_NS"/>
    <property type="match status" value="1"/>
</dbReference>